<dbReference type="SUPFAM" id="SSF159245">
    <property type="entry name" value="AttH-like"/>
    <property type="match status" value="1"/>
</dbReference>
<evidence type="ECO:0000313" key="6">
    <source>
        <dbReference type="EMBL" id="CAE6423170.1"/>
    </source>
</evidence>
<keyword evidence="3" id="KW-0963">Cytoplasm</keyword>
<sequence length="417" mass="45320">MPSSFFSGPADSKAPNFHPVVTSKTAPGELFTKLEPKDLEWNCAKGSVTETQNWYNFLEDGTLIWFQVIHSGIGLWYPQIKLTCRIFHPKTRDTTWKSINITNFVTPPTGKDRRSSKSDQFTITHGPGTGGFAEQYLINANLDNDLQLALTISRPATADGFKVGRGESFFGTDVNKPEGFVINRFWPRTNCAGDLIKSGQAIKVQGVGVFVHTIQGMRPNRVAARWNFANFQSHDEEVSAIQMEFTTIQAYGREGVGSGGVSVNVGGVVVGGKLVAVTGETVWPGEVPVPDAPVQSRVAHLGCVHDPETGYKQPSQIRYTWQAPSIGDAVLVKAELMVDVGTPSAPKGLVAKIDVLSEIPAALKRVVKYVTNTRPYIYQWMNPSTLSVIGPESLIPGGCKAVDGTLYSQASFLSESD</sequence>
<dbReference type="InterPro" id="IPR051385">
    <property type="entry name" value="Ceramide-binding_SVF1"/>
</dbReference>
<evidence type="ECO:0000259" key="5">
    <source>
        <dbReference type="Pfam" id="PF17187"/>
    </source>
</evidence>
<name>A0A8H2XD93_9AGAM</name>
<accession>A0A8H2XD93</accession>
<evidence type="ECO:0000256" key="1">
    <source>
        <dbReference type="ARBA" id="ARBA00004496"/>
    </source>
</evidence>
<dbReference type="GO" id="GO:0005737">
    <property type="term" value="C:cytoplasm"/>
    <property type="evidence" value="ECO:0007669"/>
    <property type="project" value="UniProtKB-SubCell"/>
</dbReference>
<evidence type="ECO:0000259" key="4">
    <source>
        <dbReference type="Pfam" id="PF08622"/>
    </source>
</evidence>
<dbReference type="AlphaFoldDB" id="A0A8H2XD93"/>
<reference evidence="6" key="1">
    <citation type="submission" date="2021-01" db="EMBL/GenBank/DDBJ databases">
        <authorList>
            <person name="Kaushik A."/>
        </authorList>
    </citation>
    <scope>NUCLEOTIDE SEQUENCE</scope>
    <source>
        <strain evidence="6">AG3-1AP</strain>
    </source>
</reference>
<feature type="domain" description="Svf1-like N-terminal" evidence="4">
    <location>
        <begin position="49"/>
        <end position="215"/>
    </location>
</feature>
<evidence type="ECO:0000256" key="2">
    <source>
        <dbReference type="ARBA" id="ARBA00009069"/>
    </source>
</evidence>
<dbReference type="PANTHER" id="PTHR47107:SF1">
    <property type="entry name" value="CERAMIDE-BINDING PROTEIN SVF1-RELATED"/>
    <property type="match status" value="1"/>
</dbReference>
<comment type="subcellular location">
    <subcellularLocation>
        <location evidence="1">Cytoplasm</location>
    </subcellularLocation>
</comment>
<dbReference type="InterPro" id="IPR033394">
    <property type="entry name" value="Svf1-like_C"/>
</dbReference>
<comment type="caution">
    <text evidence="6">The sequence shown here is derived from an EMBL/GenBank/DDBJ whole genome shotgun (WGS) entry which is preliminary data.</text>
</comment>
<organism evidence="6 7">
    <name type="scientific">Rhizoctonia solani</name>
    <dbReference type="NCBI Taxonomy" id="456999"/>
    <lineage>
        <taxon>Eukaryota</taxon>
        <taxon>Fungi</taxon>
        <taxon>Dikarya</taxon>
        <taxon>Basidiomycota</taxon>
        <taxon>Agaricomycotina</taxon>
        <taxon>Agaricomycetes</taxon>
        <taxon>Cantharellales</taxon>
        <taxon>Ceratobasidiaceae</taxon>
        <taxon>Rhizoctonia</taxon>
    </lineage>
</organism>
<dbReference type="PANTHER" id="PTHR47107">
    <property type="entry name" value="SVF1-LIKE PROTEIN YDR222W-RELATED"/>
    <property type="match status" value="1"/>
</dbReference>
<dbReference type="OrthoDB" id="2590239at2759"/>
<dbReference type="GO" id="GO:0006979">
    <property type="term" value="P:response to oxidative stress"/>
    <property type="evidence" value="ECO:0007669"/>
    <property type="project" value="InterPro"/>
</dbReference>
<dbReference type="InterPro" id="IPR013931">
    <property type="entry name" value="Svf1-like_N"/>
</dbReference>
<comment type="similarity">
    <text evidence="2">Belongs to the SVF1 family.</text>
</comment>
<dbReference type="Pfam" id="PF08622">
    <property type="entry name" value="Svf1"/>
    <property type="match status" value="1"/>
</dbReference>
<dbReference type="Pfam" id="PF17187">
    <property type="entry name" value="Svf1_C"/>
    <property type="match status" value="1"/>
</dbReference>
<feature type="domain" description="Svf1-like C-terminal" evidence="5">
    <location>
        <begin position="217"/>
        <end position="414"/>
    </location>
</feature>
<evidence type="ECO:0000256" key="3">
    <source>
        <dbReference type="ARBA" id="ARBA00022490"/>
    </source>
</evidence>
<protein>
    <recommendedName>
        <fullName evidence="8">Survival factor 1</fullName>
    </recommendedName>
</protein>
<dbReference type="Proteomes" id="UP000663831">
    <property type="component" value="Unassembled WGS sequence"/>
</dbReference>
<gene>
    <name evidence="6" type="ORF">RDB_LOCUS34594</name>
</gene>
<evidence type="ECO:0000313" key="7">
    <source>
        <dbReference type="Proteomes" id="UP000663831"/>
    </source>
</evidence>
<evidence type="ECO:0008006" key="8">
    <source>
        <dbReference type="Google" id="ProtNLM"/>
    </source>
</evidence>
<proteinExistence type="inferred from homology"/>
<dbReference type="EMBL" id="CAJMWV010000989">
    <property type="protein sequence ID" value="CAE6423170.1"/>
    <property type="molecule type" value="Genomic_DNA"/>
</dbReference>